<evidence type="ECO:0000256" key="1">
    <source>
        <dbReference type="SAM" id="MobiDB-lite"/>
    </source>
</evidence>
<keyword evidence="3" id="KW-1185">Reference proteome</keyword>
<gene>
    <name evidence="2" type="ORF">LLEC1_03631</name>
</gene>
<accession>A0A179HYM5</accession>
<name>A0A179HYM5_CORDF</name>
<feature type="compositionally biased region" description="Low complexity" evidence="1">
    <location>
        <begin position="24"/>
        <end position="36"/>
    </location>
</feature>
<feature type="region of interest" description="Disordered" evidence="1">
    <location>
        <begin position="1"/>
        <end position="36"/>
    </location>
</feature>
<protein>
    <submittedName>
        <fullName evidence="2">Uncharacterized protein</fullName>
    </submittedName>
</protein>
<evidence type="ECO:0000313" key="3">
    <source>
        <dbReference type="Proteomes" id="UP000243081"/>
    </source>
</evidence>
<dbReference type="AlphaFoldDB" id="A0A179HYM5"/>
<sequence length="100" mass="10675">MLRSLSRSGFRGRRISLPSRRCQSTTSTNRRSPSTWSSSAVLGFAVAAGAIGWSIAEWQNSNISPVRYGSSSASAGGERFATLAEMNKASLQKGTYGGHF</sequence>
<dbReference type="EMBL" id="LUKN01004736">
    <property type="protein sequence ID" value="OAQ95636.1"/>
    <property type="molecule type" value="Genomic_DNA"/>
</dbReference>
<reference evidence="2 3" key="1">
    <citation type="submission" date="2016-03" db="EMBL/GenBank/DDBJ databases">
        <title>Fine-scale spatial genetic structure of a fungal parasite of coffee scale insects.</title>
        <authorList>
            <person name="Jackson D."/>
            <person name="Zemenick K.A."/>
            <person name="Malloure B."/>
            <person name="Quandt C.A."/>
            <person name="James T.Y."/>
        </authorList>
    </citation>
    <scope>NUCLEOTIDE SEQUENCE [LARGE SCALE GENOMIC DNA]</scope>
    <source>
        <strain evidence="2 3">UM487</strain>
    </source>
</reference>
<proteinExistence type="predicted"/>
<comment type="caution">
    <text evidence="2">The sequence shown here is derived from an EMBL/GenBank/DDBJ whole genome shotgun (WGS) entry which is preliminary data.</text>
</comment>
<dbReference type="Proteomes" id="UP000243081">
    <property type="component" value="Unassembled WGS sequence"/>
</dbReference>
<organism evidence="2 3">
    <name type="scientific">Cordyceps confragosa</name>
    <name type="common">Lecanicillium lecanii</name>
    <dbReference type="NCBI Taxonomy" id="2714763"/>
    <lineage>
        <taxon>Eukaryota</taxon>
        <taxon>Fungi</taxon>
        <taxon>Dikarya</taxon>
        <taxon>Ascomycota</taxon>
        <taxon>Pezizomycotina</taxon>
        <taxon>Sordariomycetes</taxon>
        <taxon>Hypocreomycetidae</taxon>
        <taxon>Hypocreales</taxon>
        <taxon>Cordycipitaceae</taxon>
        <taxon>Akanthomyces</taxon>
    </lineage>
</organism>
<evidence type="ECO:0000313" key="2">
    <source>
        <dbReference type="EMBL" id="OAQ95636.1"/>
    </source>
</evidence>